<evidence type="ECO:0000256" key="2">
    <source>
        <dbReference type="ARBA" id="ARBA00022803"/>
    </source>
</evidence>
<dbReference type="CDD" id="cd02440">
    <property type="entry name" value="AdoMet_MTases"/>
    <property type="match status" value="1"/>
</dbReference>
<dbReference type="Pfam" id="PF00515">
    <property type="entry name" value="TPR_1"/>
    <property type="match status" value="1"/>
</dbReference>
<dbReference type="InterPro" id="IPR019734">
    <property type="entry name" value="TPR_rpt"/>
</dbReference>
<feature type="repeat" description="TPR" evidence="3">
    <location>
        <begin position="175"/>
        <end position="208"/>
    </location>
</feature>
<dbReference type="Proteomes" id="UP000515291">
    <property type="component" value="Chromosome"/>
</dbReference>
<dbReference type="PROSITE" id="PS50005">
    <property type="entry name" value="TPR"/>
    <property type="match status" value="2"/>
</dbReference>
<name>A0A7G6U039_9BRAD</name>
<dbReference type="InterPro" id="IPR041698">
    <property type="entry name" value="Methyltransf_25"/>
</dbReference>
<dbReference type="PANTHER" id="PTHR44943">
    <property type="entry name" value="CELLULOSE SYNTHASE OPERON PROTEIN C"/>
    <property type="match status" value="1"/>
</dbReference>
<dbReference type="SUPFAM" id="SSF48452">
    <property type="entry name" value="TPR-like"/>
    <property type="match status" value="1"/>
</dbReference>
<keyword evidence="1" id="KW-0677">Repeat</keyword>
<accession>A0A7G6U039</accession>
<dbReference type="KEGG" id="trb:HB776_14890"/>
<evidence type="ECO:0000313" key="6">
    <source>
        <dbReference type="Proteomes" id="UP000515291"/>
    </source>
</evidence>
<dbReference type="Pfam" id="PF13432">
    <property type="entry name" value="TPR_16"/>
    <property type="match status" value="2"/>
</dbReference>
<dbReference type="InterPro" id="IPR051685">
    <property type="entry name" value="Ycf3/AcsC/BcsC/TPR_MFPF"/>
</dbReference>
<dbReference type="InterPro" id="IPR029063">
    <property type="entry name" value="SAM-dependent_MTases_sf"/>
</dbReference>
<gene>
    <name evidence="5" type="ORF">HB776_14890</name>
</gene>
<dbReference type="Gene3D" id="1.25.40.10">
    <property type="entry name" value="Tetratricopeptide repeat domain"/>
    <property type="match status" value="1"/>
</dbReference>
<feature type="repeat" description="TPR" evidence="3">
    <location>
        <begin position="107"/>
        <end position="140"/>
    </location>
</feature>
<dbReference type="EMBL" id="CP050292">
    <property type="protein sequence ID" value="QND72371.1"/>
    <property type="molecule type" value="Genomic_DNA"/>
</dbReference>
<evidence type="ECO:0000313" key="5">
    <source>
        <dbReference type="EMBL" id="QND72371.1"/>
    </source>
</evidence>
<dbReference type="Pfam" id="PF13649">
    <property type="entry name" value="Methyltransf_25"/>
    <property type="match status" value="1"/>
</dbReference>
<evidence type="ECO:0000259" key="4">
    <source>
        <dbReference type="Pfam" id="PF13649"/>
    </source>
</evidence>
<dbReference type="InterPro" id="IPR011990">
    <property type="entry name" value="TPR-like_helical_dom_sf"/>
</dbReference>
<dbReference type="Gene3D" id="3.40.50.150">
    <property type="entry name" value="Vaccinia Virus protein VP39"/>
    <property type="match status" value="1"/>
</dbReference>
<dbReference type="SMART" id="SM00028">
    <property type="entry name" value="TPR"/>
    <property type="match status" value="7"/>
</dbReference>
<proteinExistence type="predicted"/>
<evidence type="ECO:0000256" key="1">
    <source>
        <dbReference type="ARBA" id="ARBA00022737"/>
    </source>
</evidence>
<dbReference type="SUPFAM" id="SSF53335">
    <property type="entry name" value="S-adenosyl-L-methionine-dependent methyltransferases"/>
    <property type="match status" value="1"/>
</dbReference>
<feature type="domain" description="Methyltransferase" evidence="4">
    <location>
        <begin position="532"/>
        <end position="627"/>
    </location>
</feature>
<evidence type="ECO:0000256" key="3">
    <source>
        <dbReference type="PROSITE-ProRule" id="PRU00339"/>
    </source>
</evidence>
<dbReference type="RefSeq" id="WP_184518915.1">
    <property type="nucleotide sequence ID" value="NZ_CP050292.1"/>
</dbReference>
<dbReference type="PANTHER" id="PTHR44943:SF8">
    <property type="entry name" value="TPR REPEAT-CONTAINING PROTEIN MJ0263"/>
    <property type="match status" value="1"/>
</dbReference>
<dbReference type="AlphaFoldDB" id="A0A7G6U039"/>
<sequence>MSAPVEFSFREAIAFLQSGRLEDAERGLRKVLRQQPRHIATLNLLSVVLSQLKRHAEAEPFIKTALQLDASSDATFYNYGLVLKALKRPAEALQRFDGALAINPAVADTWNGRGTVLNDLKRYAEAIIAFDRAIALRPNYAEVIVNKASALLGLRQYGDACATYDQALAINSRLAEAWLGRGWAFIELARERDAEEAYRHALALKPDWPEALCALARLLLQNGDIAQALRLSCRALAVQETFETKATVAACLQSPLLRPDAGDIRSILERAISEAWVRPSTLAPACATFLVLSDALRSGMARLADPDFRSQPAEAILASSGIAAFAGDSLLRAVLQATPVSNPLLEKFATELRFVLLSTAQGLSGAAVPAPVLTLFSAVARQCFINSYVFALSAIEAEHVESLRSDVAARLASGASVSALSLLAIASYMPLHALANPERLLDRRWPDSVGAVLDQQIRAWQEERRLSSLMPALTPVEDDVSLQVRSHYEEHPYPQWLAAEPIGPSTTLDAFLSEQFPDSSFIPGGKEGSVNILVAGCGTGRSAIHAAQRFRDAQVLAIDLSLKSLSYARRQTRALGIRNLRHAHADIMKLSSIGHTFEMIESSGVLHHLADPFAAWRILVSLLKPDGVMQIALYSEIARRDIVAARAFIAERGYRPVPADIRLCRQELLACEDGMPLKNVTLTSDFFSLSDCRDLLFHGQEHRMTLPQIERFLKDNDLRFLGFDVDVATKRKYRQRFPADIAMTDLGSWHVFETENPYTFISMYQFWVQKM</sequence>
<protein>
    <submittedName>
        <fullName evidence="5">Tetratricopeptide repeat protein</fullName>
    </submittedName>
</protein>
<organism evidence="5 6">
    <name type="scientific">Tardiphaga robiniae</name>
    <dbReference type="NCBI Taxonomy" id="943830"/>
    <lineage>
        <taxon>Bacteria</taxon>
        <taxon>Pseudomonadati</taxon>
        <taxon>Pseudomonadota</taxon>
        <taxon>Alphaproteobacteria</taxon>
        <taxon>Hyphomicrobiales</taxon>
        <taxon>Nitrobacteraceae</taxon>
        <taxon>Tardiphaga</taxon>
    </lineage>
</organism>
<reference evidence="6" key="1">
    <citation type="journal article" date="2020" name="Mol. Plant Microbe">
        <title>Rhizobial microsymbionts of the narrowly endemic Oxytropis species growing in Kamchatka are characterized by significant genetic diversity and possess a set of genes that are associated with T3SS and T6SS secretion systems and can affect the development of symbiosis.</title>
        <authorList>
            <person name="Safronova V."/>
            <person name="Guro P."/>
            <person name="Sazanova A."/>
            <person name="Kuznetsova I."/>
            <person name="Belimov A."/>
            <person name="Yakubov V."/>
            <person name="Chirak E."/>
            <person name="Afonin A."/>
            <person name="Gogolev Y."/>
            <person name="Andronov E."/>
            <person name="Tikhonovich I."/>
        </authorList>
    </citation>
    <scope>NUCLEOTIDE SEQUENCE [LARGE SCALE GENOMIC DNA]</scope>
    <source>
        <strain evidence="6">581</strain>
    </source>
</reference>
<keyword evidence="2 3" id="KW-0802">TPR repeat</keyword>